<keyword evidence="2 4" id="KW-0238">DNA-binding</keyword>
<evidence type="ECO:0000259" key="5">
    <source>
        <dbReference type="PROSITE" id="PS50977"/>
    </source>
</evidence>
<name>A0ABX1GG58_9GAMM</name>
<feature type="domain" description="HTH tetR-type" evidence="5">
    <location>
        <begin position="2"/>
        <end position="62"/>
    </location>
</feature>
<dbReference type="PROSITE" id="PS50977">
    <property type="entry name" value="HTH_TETR_2"/>
    <property type="match status" value="1"/>
</dbReference>
<protein>
    <submittedName>
        <fullName evidence="6">TetR/AcrR family transcriptional regulator</fullName>
    </submittedName>
</protein>
<dbReference type="InterPro" id="IPR001647">
    <property type="entry name" value="HTH_TetR"/>
</dbReference>
<evidence type="ECO:0000256" key="2">
    <source>
        <dbReference type="ARBA" id="ARBA00023125"/>
    </source>
</evidence>
<dbReference type="RefSeq" id="WP_168450086.1">
    <property type="nucleotide sequence ID" value="NZ_JAAWWK010000003.1"/>
</dbReference>
<evidence type="ECO:0000256" key="4">
    <source>
        <dbReference type="PROSITE-ProRule" id="PRU00335"/>
    </source>
</evidence>
<keyword evidence="7" id="KW-1185">Reference proteome</keyword>
<keyword evidence="3" id="KW-0804">Transcription</keyword>
<evidence type="ECO:0000256" key="1">
    <source>
        <dbReference type="ARBA" id="ARBA00023015"/>
    </source>
</evidence>
<accession>A0ABX1GG58</accession>
<keyword evidence="1" id="KW-0805">Transcription regulation</keyword>
<dbReference type="PANTHER" id="PTHR30055">
    <property type="entry name" value="HTH-TYPE TRANSCRIPTIONAL REGULATOR RUTR"/>
    <property type="match status" value="1"/>
</dbReference>
<dbReference type="Proteomes" id="UP000765845">
    <property type="component" value="Unassembled WGS sequence"/>
</dbReference>
<dbReference type="Gene3D" id="1.10.357.10">
    <property type="entry name" value="Tetracycline Repressor, domain 2"/>
    <property type="match status" value="1"/>
</dbReference>
<comment type="caution">
    <text evidence="6">The sequence shown here is derived from an EMBL/GenBank/DDBJ whole genome shotgun (WGS) entry which is preliminary data.</text>
</comment>
<gene>
    <name evidence="6" type="ORF">HCU74_08865</name>
</gene>
<dbReference type="SUPFAM" id="SSF46689">
    <property type="entry name" value="Homeodomain-like"/>
    <property type="match status" value="1"/>
</dbReference>
<dbReference type="InterPro" id="IPR050109">
    <property type="entry name" value="HTH-type_TetR-like_transc_reg"/>
</dbReference>
<evidence type="ECO:0000313" key="6">
    <source>
        <dbReference type="EMBL" id="NKI17528.1"/>
    </source>
</evidence>
<reference evidence="6 7" key="1">
    <citation type="submission" date="2020-04" db="EMBL/GenBank/DDBJ databases">
        <authorList>
            <person name="Yoon J."/>
        </authorList>
    </citation>
    <scope>NUCLEOTIDE SEQUENCE [LARGE SCALE GENOMIC DNA]</scope>
    <source>
        <strain evidence="6 7">KMU-166</strain>
    </source>
</reference>
<evidence type="ECO:0000256" key="3">
    <source>
        <dbReference type="ARBA" id="ARBA00023163"/>
    </source>
</evidence>
<organism evidence="6 7">
    <name type="scientific">Spongiibacter thalassae</name>
    <dbReference type="NCBI Taxonomy" id="2721624"/>
    <lineage>
        <taxon>Bacteria</taxon>
        <taxon>Pseudomonadati</taxon>
        <taxon>Pseudomonadota</taxon>
        <taxon>Gammaproteobacteria</taxon>
        <taxon>Cellvibrionales</taxon>
        <taxon>Spongiibacteraceae</taxon>
        <taxon>Spongiibacter</taxon>
    </lineage>
</organism>
<proteinExistence type="predicted"/>
<dbReference type="PANTHER" id="PTHR30055:SF234">
    <property type="entry name" value="HTH-TYPE TRANSCRIPTIONAL REGULATOR BETI"/>
    <property type="match status" value="1"/>
</dbReference>
<dbReference type="EMBL" id="JAAWWK010000003">
    <property type="protein sequence ID" value="NKI17528.1"/>
    <property type="molecule type" value="Genomic_DNA"/>
</dbReference>
<dbReference type="InterPro" id="IPR009057">
    <property type="entry name" value="Homeodomain-like_sf"/>
</dbReference>
<feature type="DNA-binding region" description="H-T-H motif" evidence="4">
    <location>
        <begin position="25"/>
        <end position="44"/>
    </location>
</feature>
<evidence type="ECO:0000313" key="7">
    <source>
        <dbReference type="Proteomes" id="UP000765845"/>
    </source>
</evidence>
<sequence>MSSIRQKILDTATDYLREHTLAEAQINELCQLAEVSRTSFYREFKNLDDLFTCVVTQLWTERLRAIISESEQATCPRKRLFHFAKQLASTAQSRDYLPRDEASIGQAIHLLYREDSRAPAAFTDITQPFIATCQRDGGVRQDIPAEEVADWILRQMWVLVSIPLTPKPDAGALGRYLQLFIVDALRPLQDDSTQDDTVHHKLDAILDKLRYL</sequence>